<dbReference type="Proteomes" id="UP000584867">
    <property type="component" value="Unassembled WGS sequence"/>
</dbReference>
<gene>
    <name evidence="1" type="ORF">HDF15_004984</name>
</gene>
<reference evidence="1 2" key="1">
    <citation type="submission" date="2020-08" db="EMBL/GenBank/DDBJ databases">
        <title>Genomic Encyclopedia of Type Strains, Phase IV (KMG-V): Genome sequencing to study the core and pangenomes of soil and plant-associated prokaryotes.</title>
        <authorList>
            <person name="Whitman W."/>
        </authorList>
    </citation>
    <scope>NUCLEOTIDE SEQUENCE [LARGE SCALE GENOMIC DNA]</scope>
    <source>
        <strain evidence="1 2">X5P3</strain>
    </source>
</reference>
<sequence length="165" mass="19023">MLGFFIEKENGISRSRALSAFDVLRSILEGYWDVLSPELATTLKEVYRALPDRNGGLFCDVPMIHLWAEAALYQLGFPYHVNTRHHWRATYKAKARRMYIDSFVLDQCRSFYDRMPMIELHGKILSKFDMQVMSRICIDAICKARGEMVPQLYSGGNLGRVHTIG</sequence>
<accession>A0A7W8EBD4</accession>
<name>A0A7W8EBD4_9BACT</name>
<dbReference type="EMBL" id="JACHIO010000030">
    <property type="protein sequence ID" value="MBB5066603.1"/>
    <property type="molecule type" value="Genomic_DNA"/>
</dbReference>
<organism evidence="1 2">
    <name type="scientific">Granulicella mallensis</name>
    <dbReference type="NCBI Taxonomy" id="940614"/>
    <lineage>
        <taxon>Bacteria</taxon>
        <taxon>Pseudomonadati</taxon>
        <taxon>Acidobacteriota</taxon>
        <taxon>Terriglobia</taxon>
        <taxon>Terriglobales</taxon>
        <taxon>Acidobacteriaceae</taxon>
        <taxon>Granulicella</taxon>
    </lineage>
</organism>
<protein>
    <submittedName>
        <fullName evidence="1">Glycerophosphoryl diester phosphodiesterase</fullName>
    </submittedName>
</protein>
<comment type="caution">
    <text evidence="1">The sequence shown here is derived from an EMBL/GenBank/DDBJ whole genome shotgun (WGS) entry which is preliminary data.</text>
</comment>
<dbReference type="AlphaFoldDB" id="A0A7W8EBD4"/>
<evidence type="ECO:0000313" key="1">
    <source>
        <dbReference type="EMBL" id="MBB5066603.1"/>
    </source>
</evidence>
<evidence type="ECO:0000313" key="2">
    <source>
        <dbReference type="Proteomes" id="UP000584867"/>
    </source>
</evidence>
<proteinExistence type="predicted"/>